<accession>A0A8J2PJP3</accession>
<reference evidence="1" key="1">
    <citation type="submission" date="2021-06" db="EMBL/GenBank/DDBJ databases">
        <authorList>
            <person name="Hodson N. C."/>
            <person name="Mongue J. A."/>
            <person name="Jaron S. K."/>
        </authorList>
    </citation>
    <scope>NUCLEOTIDE SEQUENCE</scope>
</reference>
<keyword evidence="2" id="KW-1185">Reference proteome</keyword>
<gene>
    <name evidence="1" type="ORF">AFUS01_LOCUS35229</name>
</gene>
<protein>
    <submittedName>
        <fullName evidence="1">Uncharacterized protein</fullName>
    </submittedName>
</protein>
<dbReference type="Proteomes" id="UP000708208">
    <property type="component" value="Unassembled WGS sequence"/>
</dbReference>
<sequence length="62" mass="7339">AVRGSGGAGRGGRVGRFNQLLDYVNRWDRYCPWRGHFIWDSALERPRKIFIFGFFYWLFPGL</sequence>
<comment type="caution">
    <text evidence="1">The sequence shown here is derived from an EMBL/GenBank/DDBJ whole genome shotgun (WGS) entry which is preliminary data.</text>
</comment>
<evidence type="ECO:0000313" key="2">
    <source>
        <dbReference type="Proteomes" id="UP000708208"/>
    </source>
</evidence>
<dbReference type="AlphaFoldDB" id="A0A8J2PJP3"/>
<evidence type="ECO:0000313" key="1">
    <source>
        <dbReference type="EMBL" id="CAG7825104.1"/>
    </source>
</evidence>
<name>A0A8J2PJP3_9HEXA</name>
<dbReference type="EMBL" id="CAJVCH010534980">
    <property type="protein sequence ID" value="CAG7825104.1"/>
    <property type="molecule type" value="Genomic_DNA"/>
</dbReference>
<feature type="non-terminal residue" evidence="1">
    <location>
        <position position="1"/>
    </location>
</feature>
<organism evidence="1 2">
    <name type="scientific">Allacma fusca</name>
    <dbReference type="NCBI Taxonomy" id="39272"/>
    <lineage>
        <taxon>Eukaryota</taxon>
        <taxon>Metazoa</taxon>
        <taxon>Ecdysozoa</taxon>
        <taxon>Arthropoda</taxon>
        <taxon>Hexapoda</taxon>
        <taxon>Collembola</taxon>
        <taxon>Symphypleona</taxon>
        <taxon>Sminthuridae</taxon>
        <taxon>Allacma</taxon>
    </lineage>
</organism>
<proteinExistence type="predicted"/>